<feature type="compositionally biased region" description="Low complexity" evidence="1">
    <location>
        <begin position="191"/>
        <end position="205"/>
    </location>
</feature>
<evidence type="ECO:0000259" key="2">
    <source>
        <dbReference type="Pfam" id="PF18755"/>
    </source>
</evidence>
<dbReference type="Proteomes" id="UP000194577">
    <property type="component" value="Unassembled WGS sequence"/>
</dbReference>
<sequence>MALFDLKDDRLEPAVLGRPATDADRAAVLAAVRRQIAEVLHRPLLAIGWDQVVGGDALTALDAAGQVVTIEVIDVLDSTALLLAMARATNAARTGRDQLASRYPGGLPAFEQDWAGFRGAMPARVEPGPRLTVVATSIADDVRTSFGMIAESGVELHELRVRSTEDGRALVSVELLHTDVASQALDLDPAAQVAAPAADPEPSAATVPTPVVAQTPGPQPDDGAPVPAPAASGSGHRLDAAALGAEPTVPSGEASEQALAAIAQTLETPTTLVWLRRRRGIDHRATLAADGTITLADGTAYRDPSAAANAAQHTQDIDGWRAWRVGVGGPSLRELLV</sequence>
<evidence type="ECO:0000256" key="1">
    <source>
        <dbReference type="SAM" id="MobiDB-lite"/>
    </source>
</evidence>
<keyword evidence="4" id="KW-1185">Reference proteome</keyword>
<name>A0ABX4MCV6_9ACTO</name>
<feature type="region of interest" description="Disordered" evidence="1">
    <location>
        <begin position="191"/>
        <end position="235"/>
    </location>
</feature>
<feature type="domain" description="RAMA" evidence="2">
    <location>
        <begin position="267"/>
        <end position="334"/>
    </location>
</feature>
<evidence type="ECO:0000313" key="4">
    <source>
        <dbReference type="Proteomes" id="UP000194577"/>
    </source>
</evidence>
<accession>A0ABX4MCV6</accession>
<dbReference type="RefSeq" id="WP_086616049.1">
    <property type="nucleotide sequence ID" value="NZ_MTPX02000036.1"/>
</dbReference>
<protein>
    <recommendedName>
        <fullName evidence="2">RAMA domain-containing protein</fullName>
    </recommendedName>
</protein>
<dbReference type="InterPro" id="IPR040843">
    <property type="entry name" value="RAMA"/>
</dbReference>
<feature type="compositionally biased region" description="Low complexity" evidence="1">
    <location>
        <begin position="220"/>
        <end position="235"/>
    </location>
</feature>
<gene>
    <name evidence="3" type="ORF">BW737_005950</name>
</gene>
<evidence type="ECO:0000313" key="3">
    <source>
        <dbReference type="EMBL" id="PHP52968.1"/>
    </source>
</evidence>
<comment type="caution">
    <text evidence="3">The sequence shown here is derived from an EMBL/GenBank/DDBJ whole genome shotgun (WGS) entry which is preliminary data.</text>
</comment>
<proteinExistence type="predicted"/>
<dbReference type="Pfam" id="PF18755">
    <property type="entry name" value="RAMA"/>
    <property type="match status" value="1"/>
</dbReference>
<dbReference type="EMBL" id="MTPX02000036">
    <property type="protein sequence ID" value="PHP52968.1"/>
    <property type="molecule type" value="Genomic_DNA"/>
</dbReference>
<organism evidence="3 4">
    <name type="scientific">Actinomyces ruminis</name>
    <dbReference type="NCBI Taxonomy" id="1937003"/>
    <lineage>
        <taxon>Bacteria</taxon>
        <taxon>Bacillati</taxon>
        <taxon>Actinomycetota</taxon>
        <taxon>Actinomycetes</taxon>
        <taxon>Actinomycetales</taxon>
        <taxon>Actinomycetaceae</taxon>
        <taxon>Actinomyces</taxon>
    </lineage>
</organism>
<reference evidence="3 4" key="1">
    <citation type="submission" date="2017-10" db="EMBL/GenBank/DDBJ databases">
        <title>Draft genome sequence of cellulolytic Actinomyces sp CtC72 isolated from cattle rumen fluid.</title>
        <authorList>
            <person name="Joshi A.J."/>
            <person name="Vasudevan G."/>
            <person name="Lanjekar V.B."/>
            <person name="Hivarkar S."/>
            <person name="Engineer A."/>
            <person name="Pore S.D."/>
            <person name="Dhakephalkar P.K."/>
            <person name="Dagar S."/>
        </authorList>
    </citation>
    <scope>NUCLEOTIDE SEQUENCE [LARGE SCALE GENOMIC DNA]</scope>
    <source>
        <strain evidence="4">CtC72</strain>
    </source>
</reference>